<protein>
    <recommendedName>
        <fullName evidence="6">Clathrin light chain</fullName>
    </recommendedName>
</protein>
<keyword evidence="9" id="KW-1185">Reference proteome</keyword>
<evidence type="ECO:0000256" key="3">
    <source>
        <dbReference type="ARBA" id="ARBA00023136"/>
    </source>
</evidence>
<dbReference type="GO" id="GO:0006886">
    <property type="term" value="P:intracellular protein transport"/>
    <property type="evidence" value="ECO:0007669"/>
    <property type="project" value="InterPro"/>
</dbReference>
<name>A0AAV5SKH7_9BILA</name>
<dbReference type="PROSITE" id="PS00581">
    <property type="entry name" value="CLATHRIN_LIGHT_CHN_2"/>
    <property type="match status" value="1"/>
</dbReference>
<reference evidence="8" key="1">
    <citation type="submission" date="2023-10" db="EMBL/GenBank/DDBJ databases">
        <title>Genome assembly of Pristionchus species.</title>
        <authorList>
            <person name="Yoshida K."/>
            <person name="Sommer R.J."/>
        </authorList>
    </citation>
    <scope>NUCLEOTIDE SEQUENCE</scope>
    <source>
        <strain evidence="8">RS0144</strain>
    </source>
</reference>
<gene>
    <name evidence="8" type="ORF">PENTCL1PPCAC_5292</name>
</gene>
<dbReference type="PANTHER" id="PTHR10639:SF7">
    <property type="entry name" value="CLATHRIN LIGHT CHAIN"/>
    <property type="match status" value="1"/>
</dbReference>
<sequence length="237" mass="25112">SEMSDPVADFMAREQEMTAELEGDVPPASAPIVADPIPDLADEFGALAAAPAAASAYPAAPADPVFMNGGDSGVDLSAMDIPAAPVINDDLADFVAVNGNNNGFGGSHSSTASGGPAPVPSMPRIEAENIRKWREQQAARLEKKDEAEKKKKQELRDQGKKELAEWYAQREAALKVANSVFRKAEAEHLAAFAKAQGDGAQWDEVAKMCGDGKMAKGGKDVSRLKSLLLHLKEQQSK</sequence>
<comment type="function">
    <text evidence="6">Clathrin is the major protein of the polyhedral coat of coated pits and vesicles.</text>
</comment>
<evidence type="ECO:0000256" key="1">
    <source>
        <dbReference type="ARBA" id="ARBA00004180"/>
    </source>
</evidence>
<dbReference type="GO" id="GO:0072583">
    <property type="term" value="P:clathrin-dependent endocytosis"/>
    <property type="evidence" value="ECO:0007669"/>
    <property type="project" value="TreeGrafter"/>
</dbReference>
<dbReference type="Proteomes" id="UP001432027">
    <property type="component" value="Unassembled WGS sequence"/>
</dbReference>
<proteinExistence type="inferred from homology"/>
<evidence type="ECO:0000256" key="2">
    <source>
        <dbReference type="ARBA" id="ARBA00005263"/>
    </source>
</evidence>
<evidence type="ECO:0000256" key="5">
    <source>
        <dbReference type="ARBA" id="ARBA00023329"/>
    </source>
</evidence>
<accession>A0AAV5SKH7</accession>
<comment type="caution">
    <text evidence="8">The sequence shown here is derived from an EMBL/GenBank/DDBJ whole genome shotgun (WGS) entry which is preliminary data.</text>
</comment>
<dbReference type="GO" id="GO:0030130">
    <property type="term" value="C:clathrin coat of trans-Golgi network vesicle"/>
    <property type="evidence" value="ECO:0007669"/>
    <property type="project" value="InterPro"/>
</dbReference>
<dbReference type="AlphaFoldDB" id="A0AAV5SKH7"/>
<dbReference type="GO" id="GO:0005198">
    <property type="term" value="F:structural molecule activity"/>
    <property type="evidence" value="ECO:0007669"/>
    <property type="project" value="InterPro"/>
</dbReference>
<dbReference type="InterPro" id="IPR000996">
    <property type="entry name" value="Clathrin_L-chain"/>
</dbReference>
<comment type="subcellular location">
    <subcellularLocation>
        <location evidence="1 6">Cytoplasmic vesicle membrane</location>
        <topology evidence="1 6">Peripheral membrane protein</topology>
        <orientation evidence="1 6">Cytoplasmic side</orientation>
    </subcellularLocation>
    <subcellularLocation>
        <location evidence="6">Membrane</location>
        <location evidence="6">Coated pit</location>
        <topology evidence="6">Peripheral membrane protein</topology>
        <orientation evidence="6">Cytoplasmic side</orientation>
    </subcellularLocation>
    <text evidence="6">Cytoplasmic face of coated pits and vesicles.</text>
</comment>
<feature type="region of interest" description="Disordered" evidence="7">
    <location>
        <begin position="137"/>
        <end position="160"/>
    </location>
</feature>
<dbReference type="GO" id="GO:0032050">
    <property type="term" value="F:clathrin heavy chain binding"/>
    <property type="evidence" value="ECO:0007669"/>
    <property type="project" value="TreeGrafter"/>
</dbReference>
<feature type="non-terminal residue" evidence="8">
    <location>
        <position position="1"/>
    </location>
</feature>
<dbReference type="GO" id="GO:0030672">
    <property type="term" value="C:synaptic vesicle membrane"/>
    <property type="evidence" value="ECO:0007669"/>
    <property type="project" value="TreeGrafter"/>
</dbReference>
<dbReference type="GO" id="GO:0030132">
    <property type="term" value="C:clathrin coat of coated pit"/>
    <property type="evidence" value="ECO:0007669"/>
    <property type="project" value="InterPro"/>
</dbReference>
<dbReference type="Pfam" id="PF01086">
    <property type="entry name" value="Clathrin_lg_ch"/>
    <property type="match status" value="1"/>
</dbReference>
<evidence type="ECO:0000313" key="8">
    <source>
        <dbReference type="EMBL" id="GMS83117.1"/>
    </source>
</evidence>
<dbReference type="PANTHER" id="PTHR10639">
    <property type="entry name" value="CLATHRIN LIGHT CHAIN"/>
    <property type="match status" value="1"/>
</dbReference>
<dbReference type="GO" id="GO:0099631">
    <property type="term" value="C:postsynaptic endocytic zone cytoplasmic component"/>
    <property type="evidence" value="ECO:0007669"/>
    <property type="project" value="TreeGrafter"/>
</dbReference>
<comment type="similarity">
    <text evidence="2 6">Belongs to the clathrin light chain family.</text>
</comment>
<keyword evidence="3 6" id="KW-0472">Membrane</keyword>
<evidence type="ECO:0000256" key="7">
    <source>
        <dbReference type="SAM" id="MobiDB-lite"/>
    </source>
</evidence>
<evidence type="ECO:0000256" key="4">
    <source>
        <dbReference type="ARBA" id="ARBA00023176"/>
    </source>
</evidence>
<organism evidence="8 9">
    <name type="scientific">Pristionchus entomophagus</name>
    <dbReference type="NCBI Taxonomy" id="358040"/>
    <lineage>
        <taxon>Eukaryota</taxon>
        <taxon>Metazoa</taxon>
        <taxon>Ecdysozoa</taxon>
        <taxon>Nematoda</taxon>
        <taxon>Chromadorea</taxon>
        <taxon>Rhabditida</taxon>
        <taxon>Rhabditina</taxon>
        <taxon>Diplogasteromorpha</taxon>
        <taxon>Diplogasteroidea</taxon>
        <taxon>Neodiplogasteridae</taxon>
        <taxon>Pristionchus</taxon>
    </lineage>
</organism>
<evidence type="ECO:0000256" key="6">
    <source>
        <dbReference type="RuleBase" id="RU363137"/>
    </source>
</evidence>
<keyword evidence="5 6" id="KW-0968">Cytoplasmic vesicle</keyword>
<dbReference type="EMBL" id="BTSX01000002">
    <property type="protein sequence ID" value="GMS83117.1"/>
    <property type="molecule type" value="Genomic_DNA"/>
</dbReference>
<keyword evidence="4 6" id="KW-0168">Coated pit</keyword>
<evidence type="ECO:0000313" key="9">
    <source>
        <dbReference type="Proteomes" id="UP001432027"/>
    </source>
</evidence>